<dbReference type="AlphaFoldDB" id="Q7MJD0"/>
<dbReference type="InterPro" id="IPR029787">
    <property type="entry name" value="Nucleotide_cyclase"/>
</dbReference>
<organism evidence="3 4">
    <name type="scientific">Vibrio vulnificus (strain YJ016)</name>
    <dbReference type="NCBI Taxonomy" id="196600"/>
    <lineage>
        <taxon>Bacteria</taxon>
        <taxon>Pseudomonadati</taxon>
        <taxon>Pseudomonadota</taxon>
        <taxon>Gammaproteobacteria</taxon>
        <taxon>Vibrionales</taxon>
        <taxon>Vibrionaceae</taxon>
        <taxon>Vibrio</taxon>
    </lineage>
</organism>
<dbReference type="PROSITE" id="PS50887">
    <property type="entry name" value="GGDEF"/>
    <property type="match status" value="1"/>
</dbReference>
<dbReference type="InterPro" id="IPR043128">
    <property type="entry name" value="Rev_trsase/Diguanyl_cyclase"/>
</dbReference>
<dbReference type="GO" id="GO:0005886">
    <property type="term" value="C:plasma membrane"/>
    <property type="evidence" value="ECO:0007669"/>
    <property type="project" value="TreeGrafter"/>
</dbReference>
<dbReference type="PATRIC" id="fig|196600.6.peg.2248"/>
<dbReference type="InterPro" id="IPR050469">
    <property type="entry name" value="Diguanylate_Cyclase"/>
</dbReference>
<dbReference type="KEGG" id="vvy:VV2232"/>
<evidence type="ECO:0000313" key="3">
    <source>
        <dbReference type="EMBL" id="BAC94996.1"/>
    </source>
</evidence>
<dbReference type="GO" id="GO:1902201">
    <property type="term" value="P:negative regulation of bacterial-type flagellum-dependent cell motility"/>
    <property type="evidence" value="ECO:0007669"/>
    <property type="project" value="TreeGrafter"/>
</dbReference>
<sequence>MFQEEPIIQGYLYSIPMSLDQINGWIYCCKGYNFEKHNDSELERKLYDIILDDFSSVNLLDEIRKKDSFGVVSSNSAAADMIRNFRELHYGFNDYLSKSMIKLMNVSEKMLVIRNEFGKVIYENNMHREFIGFDSSHKSVSEVIKLIPDYAKCLKDDEVLINSDQDFLITEENFNDNTYITCRQKIKFGGKSFIMTTINIKKSGSMYIMDDLTGCYTKEFLKNNFEINGRYKNCLIAFIDLNGFKLINDRYGHSFGDECLRDFSILLKHNLRNNGLDDTVIRFGGDEFIILFDAKDAMVINDRLMDINKEIFNHFKNKDIDLSFSHGVSKNEFDDINKAIAFADEKMYVNKINYYKFRDIK</sequence>
<dbReference type="RefSeq" id="WP_011150742.1">
    <property type="nucleotide sequence ID" value="NC_005139.1"/>
</dbReference>
<dbReference type="NCBIfam" id="TIGR00254">
    <property type="entry name" value="GGDEF"/>
    <property type="match status" value="1"/>
</dbReference>
<dbReference type="Pfam" id="PF00990">
    <property type="entry name" value="GGDEF"/>
    <property type="match status" value="1"/>
</dbReference>
<dbReference type="SMART" id="SM00267">
    <property type="entry name" value="GGDEF"/>
    <property type="match status" value="1"/>
</dbReference>
<dbReference type="Gene3D" id="3.30.70.270">
    <property type="match status" value="1"/>
</dbReference>
<dbReference type="PANTHER" id="PTHR45138:SF6">
    <property type="entry name" value="DIGUANYLATE CYCLASE DGCN"/>
    <property type="match status" value="1"/>
</dbReference>
<evidence type="ECO:0000256" key="1">
    <source>
        <dbReference type="ARBA" id="ARBA00012528"/>
    </source>
</evidence>
<dbReference type="Proteomes" id="UP000002675">
    <property type="component" value="Chromosome I"/>
</dbReference>
<name>Q7MJD0_VIBVY</name>
<dbReference type="EMBL" id="BA000037">
    <property type="protein sequence ID" value="BAC94996.1"/>
    <property type="molecule type" value="Genomic_DNA"/>
</dbReference>
<proteinExistence type="predicted"/>
<evidence type="ECO:0000313" key="4">
    <source>
        <dbReference type="Proteomes" id="UP000002675"/>
    </source>
</evidence>
<feature type="domain" description="GGDEF" evidence="2">
    <location>
        <begin position="232"/>
        <end position="360"/>
    </location>
</feature>
<evidence type="ECO:0000259" key="2">
    <source>
        <dbReference type="PROSITE" id="PS50887"/>
    </source>
</evidence>
<dbReference type="EC" id="2.7.7.65" evidence="1"/>
<gene>
    <name evidence="3" type="ordered locus">VV2232</name>
</gene>
<dbReference type="GO" id="GO:0043709">
    <property type="term" value="P:cell adhesion involved in single-species biofilm formation"/>
    <property type="evidence" value="ECO:0007669"/>
    <property type="project" value="TreeGrafter"/>
</dbReference>
<dbReference type="GO" id="GO:0052621">
    <property type="term" value="F:diguanylate cyclase activity"/>
    <property type="evidence" value="ECO:0007669"/>
    <property type="project" value="UniProtKB-EC"/>
</dbReference>
<dbReference type="InterPro" id="IPR000160">
    <property type="entry name" value="GGDEF_dom"/>
</dbReference>
<dbReference type="SUPFAM" id="SSF55073">
    <property type="entry name" value="Nucleotide cyclase"/>
    <property type="match status" value="1"/>
</dbReference>
<protein>
    <recommendedName>
        <fullName evidence="1">diguanylate cyclase</fullName>
        <ecNumber evidence="1">2.7.7.65</ecNumber>
    </recommendedName>
</protein>
<reference evidence="3 4" key="1">
    <citation type="journal article" date="2003" name="Genome Res.">
        <title>Comparative genome analysis of Vibrio vulnificus, a marine pathogen.</title>
        <authorList>
            <person name="Chen C.Y."/>
            <person name="Wu K.M."/>
            <person name="Chang Y.C."/>
            <person name="Chang C.H."/>
            <person name="Tsai H.C."/>
            <person name="Liao T.L."/>
            <person name="Liu Y.M."/>
            <person name="Chen H.J."/>
            <person name="Shen A.B."/>
            <person name="Li J.C."/>
            <person name="Su T.L."/>
            <person name="Shao C.P."/>
            <person name="Lee C.T."/>
            <person name="Hor L.I."/>
            <person name="Tsai S.F."/>
        </authorList>
    </citation>
    <scope>NUCLEOTIDE SEQUENCE [LARGE SCALE GENOMIC DNA]</scope>
    <source>
        <strain evidence="3 4">YJ016</strain>
    </source>
</reference>
<dbReference type="PANTHER" id="PTHR45138">
    <property type="entry name" value="REGULATORY COMPONENTS OF SENSORY TRANSDUCTION SYSTEM"/>
    <property type="match status" value="1"/>
</dbReference>
<dbReference type="CDD" id="cd01949">
    <property type="entry name" value="GGDEF"/>
    <property type="match status" value="1"/>
</dbReference>
<dbReference type="HOGENOM" id="CLU_767150_0_0_6"/>
<accession>Q7MJD0</accession>